<dbReference type="EMBL" id="KK198762">
    <property type="protein sequence ID" value="KCW50237.1"/>
    <property type="molecule type" value="Genomic_DNA"/>
</dbReference>
<protein>
    <submittedName>
        <fullName evidence="1">Uncharacterized protein</fullName>
    </submittedName>
</protein>
<evidence type="ECO:0000313" key="1">
    <source>
        <dbReference type="EMBL" id="KCW50237.1"/>
    </source>
</evidence>
<dbReference type="AlphaFoldDB" id="A0A059A7Z3"/>
<gene>
    <name evidence="1" type="ORF">EUGRSUZ_J00033</name>
</gene>
<name>A0A059A7Z3_EUCGR</name>
<sequence>MDAQHFNVKLWISSLLQKTRSPDYGSNPSMQTYIFLPPTENKCSKVPGNYTSDIFHHLFKTPFPLSFSIQSNATGAKLTDEVSLMESF</sequence>
<accession>A0A059A7Z3</accession>
<dbReference type="InParanoid" id="A0A059A7Z3"/>
<organism evidence="1">
    <name type="scientific">Eucalyptus grandis</name>
    <name type="common">Flooded gum</name>
    <dbReference type="NCBI Taxonomy" id="71139"/>
    <lineage>
        <taxon>Eukaryota</taxon>
        <taxon>Viridiplantae</taxon>
        <taxon>Streptophyta</taxon>
        <taxon>Embryophyta</taxon>
        <taxon>Tracheophyta</taxon>
        <taxon>Spermatophyta</taxon>
        <taxon>Magnoliopsida</taxon>
        <taxon>eudicotyledons</taxon>
        <taxon>Gunneridae</taxon>
        <taxon>Pentapetalae</taxon>
        <taxon>rosids</taxon>
        <taxon>malvids</taxon>
        <taxon>Myrtales</taxon>
        <taxon>Myrtaceae</taxon>
        <taxon>Myrtoideae</taxon>
        <taxon>Eucalypteae</taxon>
        <taxon>Eucalyptus</taxon>
    </lineage>
</organism>
<dbReference type="Gramene" id="KCW50237">
    <property type="protein sequence ID" value="KCW50237"/>
    <property type="gene ID" value="EUGRSUZ_J00033"/>
</dbReference>
<proteinExistence type="predicted"/>
<reference evidence="1" key="1">
    <citation type="submission" date="2013-07" db="EMBL/GenBank/DDBJ databases">
        <title>The genome of Eucalyptus grandis.</title>
        <authorList>
            <person name="Schmutz J."/>
            <person name="Hayes R."/>
            <person name="Myburg A."/>
            <person name="Tuskan G."/>
            <person name="Grattapaglia D."/>
            <person name="Rokhsar D.S."/>
        </authorList>
    </citation>
    <scope>NUCLEOTIDE SEQUENCE</scope>
    <source>
        <tissue evidence="1">Leaf extractions</tissue>
    </source>
</reference>